<gene>
    <name evidence="1" type="ORF">K460DRAFT_401661</name>
</gene>
<proteinExistence type="predicted"/>
<keyword evidence="2" id="KW-1185">Reference proteome</keyword>
<protein>
    <submittedName>
        <fullName evidence="1">Uncharacterized protein</fullName>
    </submittedName>
</protein>
<organism evidence="1 2">
    <name type="scientific">Cucurbitaria berberidis CBS 394.84</name>
    <dbReference type="NCBI Taxonomy" id="1168544"/>
    <lineage>
        <taxon>Eukaryota</taxon>
        <taxon>Fungi</taxon>
        <taxon>Dikarya</taxon>
        <taxon>Ascomycota</taxon>
        <taxon>Pezizomycotina</taxon>
        <taxon>Dothideomycetes</taxon>
        <taxon>Pleosporomycetidae</taxon>
        <taxon>Pleosporales</taxon>
        <taxon>Pleosporineae</taxon>
        <taxon>Cucurbitariaceae</taxon>
        <taxon>Cucurbitaria</taxon>
    </lineage>
</organism>
<dbReference type="Proteomes" id="UP000800039">
    <property type="component" value="Unassembled WGS sequence"/>
</dbReference>
<reference evidence="1" key="1">
    <citation type="submission" date="2020-01" db="EMBL/GenBank/DDBJ databases">
        <authorList>
            <consortium name="DOE Joint Genome Institute"/>
            <person name="Haridas S."/>
            <person name="Albert R."/>
            <person name="Binder M."/>
            <person name="Bloem J."/>
            <person name="Labutti K."/>
            <person name="Salamov A."/>
            <person name="Andreopoulos B."/>
            <person name="Baker S.E."/>
            <person name="Barry K."/>
            <person name="Bills G."/>
            <person name="Bluhm B.H."/>
            <person name="Cannon C."/>
            <person name="Castanera R."/>
            <person name="Culley D.E."/>
            <person name="Daum C."/>
            <person name="Ezra D."/>
            <person name="Gonzalez J.B."/>
            <person name="Henrissat B."/>
            <person name="Kuo A."/>
            <person name="Liang C."/>
            <person name="Lipzen A."/>
            <person name="Lutzoni F."/>
            <person name="Magnuson J."/>
            <person name="Mondo S."/>
            <person name="Nolan M."/>
            <person name="Ohm R."/>
            <person name="Pangilinan J."/>
            <person name="Park H.-J."/>
            <person name="Ramirez L."/>
            <person name="Alfaro M."/>
            <person name="Sun H."/>
            <person name="Tritt A."/>
            <person name="Yoshinaga Y."/>
            <person name="Zwiers L.-H."/>
            <person name="Turgeon B.G."/>
            <person name="Goodwin S.B."/>
            <person name="Spatafora J.W."/>
            <person name="Crous P.W."/>
            <person name="Grigoriev I.V."/>
        </authorList>
    </citation>
    <scope>NUCLEOTIDE SEQUENCE</scope>
    <source>
        <strain evidence="1">CBS 394.84</strain>
    </source>
</reference>
<comment type="caution">
    <text evidence="1">The sequence shown here is derived from an EMBL/GenBank/DDBJ whole genome shotgun (WGS) entry which is preliminary data.</text>
</comment>
<dbReference type="EMBL" id="ML976614">
    <property type="protein sequence ID" value="KAF1851646.1"/>
    <property type="molecule type" value="Genomic_DNA"/>
</dbReference>
<evidence type="ECO:0000313" key="2">
    <source>
        <dbReference type="Proteomes" id="UP000800039"/>
    </source>
</evidence>
<dbReference type="RefSeq" id="XP_040794209.1">
    <property type="nucleotide sequence ID" value="XM_040936440.1"/>
</dbReference>
<name>A0A9P4LDA4_9PLEO</name>
<accession>A0A9P4LDA4</accession>
<dbReference type="GeneID" id="63853690"/>
<dbReference type="AlphaFoldDB" id="A0A9P4LDA4"/>
<sequence>MAEFAPDLTTMIDRQLTFYKVDERCLGYNGGCVSVFVTALGNDLCGICRKRDLHELKDLFSTTEAGKEALKGVVNYRRQRHREALGQGLVVCALENLRWEGKLRGFVPISPCPCVFVDTPGGDDGMFCWNCAVHENISGRSLWFVLPADEGHTDARFNFPCIWVDESFQNHPFRLQFAQSMGPCNWDETKYAASMCRTCRLKVNNMVDYSSIMAYFWDDGRLKEVYRGEASIPTVRRSPPLTISG</sequence>
<evidence type="ECO:0000313" key="1">
    <source>
        <dbReference type="EMBL" id="KAF1851646.1"/>
    </source>
</evidence>